<evidence type="ECO:0000259" key="8">
    <source>
        <dbReference type="Pfam" id="PF02503"/>
    </source>
</evidence>
<evidence type="ECO:0000256" key="3">
    <source>
        <dbReference type="ARBA" id="ARBA00022741"/>
    </source>
</evidence>
<dbReference type="Gene3D" id="1.20.58.310">
    <property type="entry name" value="Polyphosphate kinase N-terminal domain"/>
    <property type="match status" value="1"/>
</dbReference>
<keyword evidence="1 6" id="KW-0597">Phosphoprotein</keyword>
<dbReference type="Pfam" id="PF13089">
    <property type="entry name" value="PP_kinase_N"/>
    <property type="match status" value="1"/>
</dbReference>
<dbReference type="Pfam" id="PF17941">
    <property type="entry name" value="PP_kinase_C_1"/>
    <property type="match status" value="1"/>
</dbReference>
<evidence type="ECO:0000259" key="11">
    <source>
        <dbReference type="Pfam" id="PF17941"/>
    </source>
</evidence>
<dbReference type="PIRSF" id="PIRSF015589">
    <property type="entry name" value="PP_kinase"/>
    <property type="match status" value="1"/>
</dbReference>
<feature type="active site" description="Phosphohistidine intermediate" evidence="6">
    <location>
        <position position="419"/>
    </location>
</feature>
<comment type="catalytic activity">
    <reaction evidence="6 7">
        <text>[phosphate](n) + ATP = [phosphate](n+1) + ADP</text>
        <dbReference type="Rhea" id="RHEA:19573"/>
        <dbReference type="Rhea" id="RHEA-COMP:9859"/>
        <dbReference type="Rhea" id="RHEA-COMP:14280"/>
        <dbReference type="ChEBI" id="CHEBI:16838"/>
        <dbReference type="ChEBI" id="CHEBI:30616"/>
        <dbReference type="ChEBI" id="CHEBI:456216"/>
        <dbReference type="EC" id="2.7.4.1"/>
    </reaction>
</comment>
<dbReference type="SUPFAM" id="SSF56024">
    <property type="entry name" value="Phospholipase D/nuclease"/>
    <property type="match status" value="2"/>
</dbReference>
<feature type="binding site" evidence="6">
    <location>
        <position position="452"/>
    </location>
    <ligand>
        <name>ATP</name>
        <dbReference type="ChEBI" id="CHEBI:30616"/>
    </ligand>
</feature>
<dbReference type="SUPFAM" id="SSF143724">
    <property type="entry name" value="PHP14-like"/>
    <property type="match status" value="1"/>
</dbReference>
<evidence type="ECO:0000259" key="10">
    <source>
        <dbReference type="Pfam" id="PF13090"/>
    </source>
</evidence>
<evidence type="ECO:0000259" key="9">
    <source>
        <dbReference type="Pfam" id="PF13089"/>
    </source>
</evidence>
<feature type="domain" description="Polyphosphate kinase C-terminal" evidence="10">
    <location>
        <begin position="487"/>
        <end position="651"/>
    </location>
</feature>
<dbReference type="InterPro" id="IPR003414">
    <property type="entry name" value="PP_kinase"/>
</dbReference>
<dbReference type="InterPro" id="IPR025198">
    <property type="entry name" value="PPK_N_dom"/>
</dbReference>
<comment type="function">
    <text evidence="6 7">Catalyzes the reversible transfer of the terminal phosphate of ATP to form a long-chain polyphosphate (polyP).</text>
</comment>
<organism evidence="12 13">
    <name type="scientific">Winogradskyella immobilis</name>
    <dbReference type="NCBI Taxonomy" id="2816852"/>
    <lineage>
        <taxon>Bacteria</taxon>
        <taxon>Pseudomonadati</taxon>
        <taxon>Bacteroidota</taxon>
        <taxon>Flavobacteriia</taxon>
        <taxon>Flavobacteriales</taxon>
        <taxon>Flavobacteriaceae</taxon>
        <taxon>Winogradskyella</taxon>
    </lineage>
</organism>
<sequence>MSLNTKEYYNRDLSWLRFNHRVLQEAADKRNPLYERIKFLAIFSSNLDEFFKVRVSDIRKIKQLDKPLRKRLITKPNKLLKEIKKQVDSQQKEFGRIFFDEIIPALESEDIHLLPYKEFNKEQQKFSETYYKEKIQPSQSLSISENKPFIENEALYLVAQMVDNSLIWVKINEDTPRFIELPSTDNKHYITFVDDIIKHNLNAYYKLDFYSIKISRDAELYIENEYSGNLLDKIKNALPNRVSGQVTRALFDELIPEKLQLKINEALDINDTDIIKGGTYHNFKDFFGFPNPTSKNLSFVDLPPLHNKAFDDYTSIFSAIKSKDRLLHFPYQSYQPVIQLIEEASTDVNVTKIKITLYRVSKDSLVANALLKAAKNGKDVFVFIETKARFDEENNIKWGKVLEENGANVVYSYPGIKVHSKILYIERNEENKSRVYGYISTGNFNEKTSKIYTDYGLMTSNSKITKELKQVFQVLERDIIIPKSKRLLISPFTTRSTFRELIEVEIENAKAGKDAYIILKLNSLQDAKMIKLLYKASNAGVKIRLFIRGICCLIPGVEGQSENIYITSIVDRFLEHGRLYIFGNNGEEKMYLGSADWMTRNLDHRIEVITPVLDRDIHLKLKELLDLQLNDTTKSRIIDCDQINNYVEKGSLKESSQHTIYKTLL</sequence>
<feature type="binding site" evidence="6">
    <location>
        <position position="389"/>
    </location>
    <ligand>
        <name>Mg(2+)</name>
        <dbReference type="ChEBI" id="CHEBI:18420"/>
    </ligand>
</feature>
<dbReference type="Pfam" id="PF13090">
    <property type="entry name" value="PP_kinase_C"/>
    <property type="match status" value="1"/>
</dbReference>
<comment type="cofactor">
    <cofactor evidence="6">
        <name>Mg(2+)</name>
        <dbReference type="ChEBI" id="CHEBI:18420"/>
    </cofactor>
</comment>
<dbReference type="PANTHER" id="PTHR30218">
    <property type="entry name" value="POLYPHOSPHATE KINASE"/>
    <property type="match status" value="1"/>
</dbReference>
<feature type="domain" description="Polyphosphate kinase C-terminal" evidence="11">
    <location>
        <begin position="315"/>
        <end position="477"/>
    </location>
</feature>
<dbReference type="NCBIfam" id="TIGR03705">
    <property type="entry name" value="poly_P_kin"/>
    <property type="match status" value="1"/>
</dbReference>
<evidence type="ECO:0000313" key="13">
    <source>
        <dbReference type="Proteomes" id="UP000778797"/>
    </source>
</evidence>
<feature type="binding site" evidence="6">
    <location>
        <position position="46"/>
    </location>
    <ligand>
        <name>ATP</name>
        <dbReference type="ChEBI" id="CHEBI:30616"/>
    </ligand>
</feature>
<feature type="domain" description="Polyphosphate kinase middle" evidence="8">
    <location>
        <begin position="122"/>
        <end position="289"/>
    </location>
</feature>
<evidence type="ECO:0000256" key="2">
    <source>
        <dbReference type="ARBA" id="ARBA00022679"/>
    </source>
</evidence>
<dbReference type="RefSeq" id="WP_227475590.1">
    <property type="nucleotide sequence ID" value="NZ_JAFMPT010000001.1"/>
</dbReference>
<dbReference type="InterPro" id="IPR025200">
    <property type="entry name" value="PPK_C_dom2"/>
</dbReference>
<accession>A0ABS8EJG0</accession>
<name>A0ABS8EJG0_9FLAO</name>
<dbReference type="GO" id="GO:0008976">
    <property type="term" value="F:polyphosphate kinase activity"/>
    <property type="evidence" value="ECO:0007669"/>
    <property type="project" value="UniProtKB-EC"/>
</dbReference>
<dbReference type="PANTHER" id="PTHR30218:SF0">
    <property type="entry name" value="POLYPHOSPHATE KINASE"/>
    <property type="match status" value="1"/>
</dbReference>
<evidence type="ECO:0000256" key="7">
    <source>
        <dbReference type="RuleBase" id="RU003800"/>
    </source>
</evidence>
<feature type="domain" description="Polyphosphate kinase N-terminal" evidence="9">
    <location>
        <begin position="8"/>
        <end position="113"/>
    </location>
</feature>
<keyword evidence="5 6" id="KW-0067">ATP-binding</keyword>
<dbReference type="EC" id="2.7.4.1" evidence="6 7"/>
<dbReference type="SUPFAM" id="SSF140356">
    <property type="entry name" value="PPK N-terminal domain-like"/>
    <property type="match status" value="1"/>
</dbReference>
<dbReference type="CDD" id="cd09167">
    <property type="entry name" value="PLDc_EcPPK1_C2_like"/>
    <property type="match status" value="1"/>
</dbReference>
<keyword evidence="4 6" id="KW-0418">Kinase</keyword>
<evidence type="ECO:0000256" key="6">
    <source>
        <dbReference type="HAMAP-Rule" id="MF_00347"/>
    </source>
</evidence>
<keyword evidence="3 6" id="KW-0547">Nucleotide-binding</keyword>
<evidence type="ECO:0000313" key="12">
    <source>
        <dbReference type="EMBL" id="MCC1483171.1"/>
    </source>
</evidence>
<dbReference type="Proteomes" id="UP000778797">
    <property type="component" value="Unassembled WGS sequence"/>
</dbReference>
<keyword evidence="13" id="KW-1185">Reference proteome</keyword>
<feature type="binding site" evidence="6">
    <location>
        <position position="548"/>
    </location>
    <ligand>
        <name>ATP</name>
        <dbReference type="ChEBI" id="CHEBI:30616"/>
    </ligand>
</feature>
<dbReference type="HAMAP" id="MF_00347">
    <property type="entry name" value="Polyphosphate_kinase"/>
    <property type="match status" value="1"/>
</dbReference>
<gene>
    <name evidence="12" type="primary">ppk1</name>
    <name evidence="6" type="synonym">ppk</name>
    <name evidence="12" type="ORF">J1C55_01090</name>
</gene>
<keyword evidence="2 6" id="KW-0808">Transferase</keyword>
<keyword evidence="6" id="KW-0479">Metal-binding</keyword>
<dbReference type="EMBL" id="JAFMPT010000001">
    <property type="protein sequence ID" value="MCC1483171.1"/>
    <property type="molecule type" value="Genomic_DNA"/>
</dbReference>
<keyword evidence="6" id="KW-0460">Magnesium</keyword>
<dbReference type="Gene3D" id="3.30.870.10">
    <property type="entry name" value="Endonuclease Chain A"/>
    <property type="match status" value="2"/>
</dbReference>
<feature type="binding site" evidence="6">
    <location>
        <position position="359"/>
    </location>
    <ligand>
        <name>Mg(2+)</name>
        <dbReference type="ChEBI" id="CHEBI:18420"/>
    </ligand>
</feature>
<dbReference type="InterPro" id="IPR024953">
    <property type="entry name" value="PP_kinase_middle"/>
</dbReference>
<dbReference type="InterPro" id="IPR041108">
    <property type="entry name" value="PP_kinase_C_1"/>
</dbReference>
<reference evidence="12" key="2">
    <citation type="submission" date="2021-10" db="EMBL/GenBank/DDBJ databases">
        <title>Genome of Winogradskyella sp. E313.</title>
        <authorList>
            <person name="Zhou Y."/>
        </authorList>
    </citation>
    <scope>NUCLEOTIDE SEQUENCE</scope>
    <source>
        <strain evidence="12">E313</strain>
    </source>
</reference>
<dbReference type="InterPro" id="IPR036830">
    <property type="entry name" value="PP_kinase_middle_dom_sf"/>
</dbReference>
<comment type="caution">
    <text evidence="12">The sequence shown here is derived from an EMBL/GenBank/DDBJ whole genome shotgun (WGS) entry which is preliminary data.</text>
</comment>
<dbReference type="Pfam" id="PF02503">
    <property type="entry name" value="PP_kinase"/>
    <property type="match status" value="1"/>
</dbReference>
<dbReference type="InterPro" id="IPR036832">
    <property type="entry name" value="PPK_N_dom_sf"/>
</dbReference>
<dbReference type="NCBIfam" id="NF003917">
    <property type="entry name" value="PRK05443.1-1"/>
    <property type="match status" value="1"/>
</dbReference>
<protein>
    <recommendedName>
        <fullName evidence="6 7">Polyphosphate kinase</fullName>
        <ecNumber evidence="6 7">2.7.4.1</ecNumber>
    </recommendedName>
    <alternativeName>
        <fullName evidence="6">ATP-polyphosphate phosphotransferase</fullName>
    </alternativeName>
    <alternativeName>
        <fullName evidence="6">Polyphosphoric acid kinase</fullName>
    </alternativeName>
</protein>
<evidence type="ECO:0000256" key="1">
    <source>
        <dbReference type="ARBA" id="ARBA00022553"/>
    </source>
</evidence>
<feature type="binding site" evidence="6">
    <location>
        <position position="576"/>
    </location>
    <ligand>
        <name>ATP</name>
        <dbReference type="ChEBI" id="CHEBI:30616"/>
    </ligand>
</feature>
<comment type="similarity">
    <text evidence="6 7">Belongs to the polyphosphate kinase 1 (PPK1) family.</text>
</comment>
<evidence type="ECO:0000256" key="4">
    <source>
        <dbReference type="ARBA" id="ARBA00022777"/>
    </source>
</evidence>
<reference evidence="12" key="1">
    <citation type="submission" date="2021-03" db="EMBL/GenBank/DDBJ databases">
        <authorList>
            <person name="Ping X."/>
        </authorList>
    </citation>
    <scope>NUCLEOTIDE SEQUENCE</scope>
    <source>
        <strain evidence="12">E313</strain>
    </source>
</reference>
<proteinExistence type="inferred from homology"/>
<evidence type="ECO:0000256" key="5">
    <source>
        <dbReference type="ARBA" id="ARBA00022840"/>
    </source>
</evidence>
<dbReference type="CDD" id="cd09164">
    <property type="entry name" value="PLDc_EcPPK1_C1_like"/>
    <property type="match status" value="1"/>
</dbReference>
<dbReference type="Gene3D" id="3.30.1840.10">
    <property type="entry name" value="Polyphosphate kinase middle domain"/>
    <property type="match status" value="1"/>
</dbReference>
<comment type="PTM">
    <text evidence="6 7">An intermediate of this reaction is the autophosphorylated ppk in which a phosphate is covalently linked to a histidine residue through a N-P bond.</text>
</comment>